<name>A0A9D2T2T1_9FIRM</name>
<dbReference type="PANTHER" id="PTHR33361">
    <property type="entry name" value="GLR0591 PROTEIN"/>
    <property type="match status" value="1"/>
</dbReference>
<dbReference type="PANTHER" id="PTHR33361:SF2">
    <property type="entry name" value="DUF885 DOMAIN-CONTAINING PROTEIN"/>
    <property type="match status" value="1"/>
</dbReference>
<proteinExistence type="predicted"/>
<comment type="caution">
    <text evidence="1">The sequence shown here is derived from an EMBL/GenBank/DDBJ whole genome shotgun (WGS) entry which is preliminary data.</text>
</comment>
<evidence type="ECO:0000313" key="1">
    <source>
        <dbReference type="EMBL" id="HJC43469.1"/>
    </source>
</evidence>
<organism evidence="1 2">
    <name type="scientific">Candidatus Mediterraneibacter gallistercoris</name>
    <dbReference type="NCBI Taxonomy" id="2838671"/>
    <lineage>
        <taxon>Bacteria</taxon>
        <taxon>Bacillati</taxon>
        <taxon>Bacillota</taxon>
        <taxon>Clostridia</taxon>
        <taxon>Lachnospirales</taxon>
        <taxon>Lachnospiraceae</taxon>
        <taxon>Mediterraneibacter</taxon>
    </lineage>
</organism>
<evidence type="ECO:0000313" key="2">
    <source>
        <dbReference type="Proteomes" id="UP000823895"/>
    </source>
</evidence>
<dbReference type="Pfam" id="PF05960">
    <property type="entry name" value="DUF885"/>
    <property type="match status" value="1"/>
</dbReference>
<dbReference type="Proteomes" id="UP000823895">
    <property type="component" value="Unassembled WGS sequence"/>
</dbReference>
<sequence>MLHIVNSYIKSIFKYQKKYINFLTLAAGLTGMLLLSACGARKPEDQNQKFEEYTKELFCSEVASNTINLHYTLKNPEDYGITGSEVSLGSFESDTDMIKASAENMWQSLQKFSYDGLDLQNRITFDILGYQIKTIERNVDYILYEEPLGLVSGVQTQLPVVLSEYRFYDRQDVETYLELLEMTEDYFDSLIKFEREKAEKGLFMADYALDTVLDQCRAFLDMGDGNYLYSTFADRVKDVKELTKEEISDYIQDNALAVSDYIFPAYEKLISALEELRGTGENEKGLVYLPDGADYYELVVRQSTGSDRSVEEMEDLTRRQMTDDLEAMEQVLGITTEEAQEAAAAMTQDSAELILSKLQDGIKEAFPEAPDTALEIKYVPEEMEEHLSPAFYMIPAIDNTEENVIYINRAHMNDDLTLFTTLAHEGYPGHLYQTVYYENTDPDPIRSVMDFGGYVEGWATYAEMGSYYLTPLSKEQAVLLQKNSSIILGLYALADMGIHYEGWSRMDTVAFFSNYGITDAETIERIYELIIGSPGNYLKYYIGYVEFLELKKDWAEEKGTGFSQKEFHEAVLEVGPAPFDIVEKYMWEMEN</sequence>
<dbReference type="InterPro" id="IPR010281">
    <property type="entry name" value="DUF885"/>
</dbReference>
<reference evidence="1" key="2">
    <citation type="submission" date="2021-04" db="EMBL/GenBank/DDBJ databases">
        <authorList>
            <person name="Gilroy R."/>
        </authorList>
    </citation>
    <scope>NUCLEOTIDE SEQUENCE</scope>
    <source>
        <strain evidence="1">CHK165-2605</strain>
    </source>
</reference>
<protein>
    <submittedName>
        <fullName evidence="1">DUF885 domain-containing protein</fullName>
    </submittedName>
</protein>
<accession>A0A9D2T2T1</accession>
<dbReference type="EMBL" id="DWWI01000156">
    <property type="protein sequence ID" value="HJC43469.1"/>
    <property type="molecule type" value="Genomic_DNA"/>
</dbReference>
<gene>
    <name evidence="1" type="ORF">H9756_07295</name>
</gene>
<reference evidence="1" key="1">
    <citation type="journal article" date="2021" name="PeerJ">
        <title>Extensive microbial diversity within the chicken gut microbiome revealed by metagenomics and culture.</title>
        <authorList>
            <person name="Gilroy R."/>
            <person name="Ravi A."/>
            <person name="Getino M."/>
            <person name="Pursley I."/>
            <person name="Horton D.L."/>
            <person name="Alikhan N.F."/>
            <person name="Baker D."/>
            <person name="Gharbi K."/>
            <person name="Hall N."/>
            <person name="Watson M."/>
            <person name="Adriaenssens E.M."/>
            <person name="Foster-Nyarko E."/>
            <person name="Jarju S."/>
            <person name="Secka A."/>
            <person name="Antonio M."/>
            <person name="Oren A."/>
            <person name="Chaudhuri R.R."/>
            <person name="La Ragione R."/>
            <person name="Hildebrand F."/>
            <person name="Pallen M.J."/>
        </authorList>
    </citation>
    <scope>NUCLEOTIDE SEQUENCE</scope>
    <source>
        <strain evidence="1">CHK165-2605</strain>
    </source>
</reference>
<dbReference type="AlphaFoldDB" id="A0A9D2T2T1"/>